<gene>
    <name evidence="2" type="ORF">FIV46_01235</name>
</gene>
<dbReference type="EMBL" id="VFIY01000004">
    <property type="protein sequence ID" value="TPD62730.1"/>
    <property type="molecule type" value="Genomic_DNA"/>
</dbReference>
<accession>A0A501PQC9</accession>
<dbReference type="Proteomes" id="UP000319148">
    <property type="component" value="Unassembled WGS sequence"/>
</dbReference>
<dbReference type="InterPro" id="IPR052345">
    <property type="entry name" value="Rad_response_metalloprotease"/>
</dbReference>
<evidence type="ECO:0000313" key="3">
    <source>
        <dbReference type="Proteomes" id="UP000319148"/>
    </source>
</evidence>
<sequence>MLGNNLDQIVSSLTAEAPVIEMHDGEIPEFGYSDDSSRALTWLRGVNTSTSDKFDIEGVLESLNVKTHYEEMGSDNDLSGYIEKRHNGWHIGVNKYEVPGRQRFTLAHELAHLLFHRQIIQGRFEEAIKLFRSGDNTKHIEMEANAFAAELLMPSSRFRELWQSDTSLDEISNAFAVSRYAAEFRAKKLSLPRKQV</sequence>
<dbReference type="AlphaFoldDB" id="A0A501PQC9"/>
<feature type="domain" description="IrrE N-terminal-like" evidence="1">
    <location>
        <begin position="61"/>
        <end position="186"/>
    </location>
</feature>
<comment type="caution">
    <text evidence="2">The sequence shown here is derived from an EMBL/GenBank/DDBJ whole genome shotgun (WGS) entry which is preliminary data.</text>
</comment>
<keyword evidence="3" id="KW-1185">Reference proteome</keyword>
<name>A0A501PQC9_9PROT</name>
<evidence type="ECO:0000259" key="1">
    <source>
        <dbReference type="Pfam" id="PF06114"/>
    </source>
</evidence>
<dbReference type="OrthoDB" id="9794834at2"/>
<evidence type="ECO:0000313" key="2">
    <source>
        <dbReference type="EMBL" id="TPD62730.1"/>
    </source>
</evidence>
<dbReference type="Gene3D" id="1.10.10.2910">
    <property type="match status" value="1"/>
</dbReference>
<dbReference type="RefSeq" id="WP_139937980.1">
    <property type="nucleotide sequence ID" value="NZ_JBHSYP010000022.1"/>
</dbReference>
<dbReference type="PANTHER" id="PTHR43236">
    <property type="entry name" value="ANTITOXIN HIGA1"/>
    <property type="match status" value="1"/>
</dbReference>
<dbReference type="PANTHER" id="PTHR43236:SF2">
    <property type="entry name" value="BLL0069 PROTEIN"/>
    <property type="match status" value="1"/>
</dbReference>
<proteinExistence type="predicted"/>
<protein>
    <submittedName>
        <fullName evidence="2">ImmA/IrrE family metallo-endopeptidase</fullName>
    </submittedName>
</protein>
<organism evidence="2 3">
    <name type="scientific">Emcibacter nanhaiensis</name>
    <dbReference type="NCBI Taxonomy" id="1505037"/>
    <lineage>
        <taxon>Bacteria</taxon>
        <taxon>Pseudomonadati</taxon>
        <taxon>Pseudomonadota</taxon>
        <taxon>Alphaproteobacteria</taxon>
        <taxon>Emcibacterales</taxon>
        <taxon>Emcibacteraceae</taxon>
        <taxon>Emcibacter</taxon>
    </lineage>
</organism>
<reference evidence="3" key="1">
    <citation type="submission" date="2019-06" db="EMBL/GenBank/DDBJ databases">
        <title>The complete genome of Emcibacter congregatus ZYLT.</title>
        <authorList>
            <person name="Zhao Z."/>
        </authorList>
    </citation>
    <scope>NUCLEOTIDE SEQUENCE [LARGE SCALE GENOMIC DNA]</scope>
    <source>
        <strain evidence="3">MCCC 1A06723</strain>
    </source>
</reference>
<dbReference type="InterPro" id="IPR010359">
    <property type="entry name" value="IrrE_HExxH"/>
</dbReference>
<dbReference type="Pfam" id="PF06114">
    <property type="entry name" value="Peptidase_M78"/>
    <property type="match status" value="1"/>
</dbReference>